<dbReference type="KEGG" id="char:122128890"/>
<comment type="subcellular location">
    <subcellularLocation>
        <location evidence="1">Cytoplasm</location>
    </subcellularLocation>
</comment>
<feature type="domain" description="Pyrin" evidence="4">
    <location>
        <begin position="1"/>
        <end position="55"/>
    </location>
</feature>
<name>A0A8M1KBJ4_CLUHA</name>
<evidence type="ECO:0000256" key="1">
    <source>
        <dbReference type="ARBA" id="ARBA00004496"/>
    </source>
</evidence>
<feature type="domain" description="Pyrin" evidence="4">
    <location>
        <begin position="77"/>
        <end position="144"/>
    </location>
</feature>
<accession>A0A8M1KBJ4</accession>
<evidence type="ECO:0000313" key="6">
    <source>
        <dbReference type="RefSeq" id="XP_042559855.1"/>
    </source>
</evidence>
<dbReference type="Proteomes" id="UP000515152">
    <property type="component" value="Chromosome 26"/>
</dbReference>
<keyword evidence="5" id="KW-1185">Reference proteome</keyword>
<dbReference type="PROSITE" id="PS50824">
    <property type="entry name" value="DAPIN"/>
    <property type="match status" value="2"/>
</dbReference>
<dbReference type="GeneID" id="122128890"/>
<evidence type="ECO:0000256" key="2">
    <source>
        <dbReference type="ARBA" id="ARBA00022490"/>
    </source>
</evidence>
<dbReference type="RefSeq" id="XP_042559855.1">
    <property type="nucleotide sequence ID" value="XM_042703921.1"/>
</dbReference>
<evidence type="ECO:0000259" key="4">
    <source>
        <dbReference type="PROSITE" id="PS50824"/>
    </source>
</evidence>
<dbReference type="AlphaFoldDB" id="A0A8M1KBJ4"/>
<dbReference type="SMART" id="SM01289">
    <property type="entry name" value="PYRIN"/>
    <property type="match status" value="2"/>
</dbReference>
<sequence>MTAALREELRNTLGNLTGADFKRFKHLLRDQGQIPWGKLEKADINDTVDLMVEMYCMKAGDVMLTILKKMNHNQLAMENDLEESLREVKRVLRNTLGNLTDADFKTSKHRLRDQDDKIPWGQLEKADRDDTVDLLVQVYSTEAGDNMLTILKEINQNQSAIDLEKDLEECECVAHSL</sequence>
<reference evidence="6" key="1">
    <citation type="submission" date="2025-08" db="UniProtKB">
        <authorList>
            <consortium name="RefSeq"/>
        </authorList>
    </citation>
    <scope>IDENTIFICATION</scope>
</reference>
<dbReference type="PANTHER" id="PTHR45690">
    <property type="entry name" value="NACHT, LRR AND PYD DOMAINS-CONTAINING PROTEIN 12"/>
    <property type="match status" value="1"/>
</dbReference>
<dbReference type="PANTHER" id="PTHR45690:SF19">
    <property type="entry name" value="NACHT, LRR AND PYD DOMAINS-CONTAINING PROTEIN 3"/>
    <property type="match status" value="1"/>
</dbReference>
<organism evidence="5 6">
    <name type="scientific">Clupea harengus</name>
    <name type="common">Atlantic herring</name>
    <dbReference type="NCBI Taxonomy" id="7950"/>
    <lineage>
        <taxon>Eukaryota</taxon>
        <taxon>Metazoa</taxon>
        <taxon>Chordata</taxon>
        <taxon>Craniata</taxon>
        <taxon>Vertebrata</taxon>
        <taxon>Euteleostomi</taxon>
        <taxon>Actinopterygii</taxon>
        <taxon>Neopterygii</taxon>
        <taxon>Teleostei</taxon>
        <taxon>Clupei</taxon>
        <taxon>Clupeiformes</taxon>
        <taxon>Clupeoidei</taxon>
        <taxon>Clupeidae</taxon>
        <taxon>Clupea</taxon>
    </lineage>
</organism>
<dbReference type="InterPro" id="IPR050637">
    <property type="entry name" value="NLRP_innate_immun_reg"/>
</dbReference>
<keyword evidence="2" id="KW-0963">Cytoplasm</keyword>
<proteinExistence type="predicted"/>
<gene>
    <name evidence="6" type="primary">LOC122128890</name>
</gene>
<evidence type="ECO:0000256" key="3">
    <source>
        <dbReference type="ARBA" id="ARBA00022737"/>
    </source>
</evidence>
<dbReference type="Pfam" id="PF02758">
    <property type="entry name" value="PYRIN"/>
    <property type="match status" value="2"/>
</dbReference>
<dbReference type="GO" id="GO:0005737">
    <property type="term" value="C:cytoplasm"/>
    <property type="evidence" value="ECO:0007669"/>
    <property type="project" value="UniProtKB-SubCell"/>
</dbReference>
<dbReference type="InterPro" id="IPR004020">
    <property type="entry name" value="DAPIN"/>
</dbReference>
<keyword evidence="3" id="KW-0677">Repeat</keyword>
<dbReference type="OrthoDB" id="10058437at2759"/>
<protein>
    <submittedName>
        <fullName evidence="6">NACHT, LRR and PYD domains-containing protein 6-like</fullName>
    </submittedName>
</protein>
<evidence type="ECO:0000313" key="5">
    <source>
        <dbReference type="Proteomes" id="UP000515152"/>
    </source>
</evidence>